<dbReference type="InterPro" id="IPR029063">
    <property type="entry name" value="SAM-dependent_MTases_sf"/>
</dbReference>
<dbReference type="InterPro" id="IPR050953">
    <property type="entry name" value="N4_N6_ade-DNA_methylase"/>
</dbReference>
<evidence type="ECO:0000259" key="10">
    <source>
        <dbReference type="Pfam" id="PF12950"/>
    </source>
</evidence>
<accession>A0A0F9P3T7</accession>
<evidence type="ECO:0000256" key="2">
    <source>
        <dbReference type="ARBA" id="ARBA00022603"/>
    </source>
</evidence>
<organism evidence="11">
    <name type="scientific">marine sediment metagenome</name>
    <dbReference type="NCBI Taxonomy" id="412755"/>
    <lineage>
        <taxon>unclassified sequences</taxon>
        <taxon>metagenomes</taxon>
        <taxon>ecological metagenomes</taxon>
    </lineage>
</organism>
<evidence type="ECO:0000256" key="3">
    <source>
        <dbReference type="ARBA" id="ARBA00022679"/>
    </source>
</evidence>
<dbReference type="InterPro" id="IPR011639">
    <property type="entry name" value="MethylTrfase_TaqI-like_dom"/>
</dbReference>
<dbReference type="Pfam" id="PF12950">
    <property type="entry name" value="TaqI_C"/>
    <property type="match status" value="1"/>
</dbReference>
<evidence type="ECO:0000313" key="11">
    <source>
        <dbReference type="EMBL" id="KKN26485.1"/>
    </source>
</evidence>
<feature type="domain" description="DNA methylase adenine-specific" evidence="8">
    <location>
        <begin position="355"/>
        <end position="448"/>
    </location>
</feature>
<evidence type="ECO:0000256" key="5">
    <source>
        <dbReference type="ARBA" id="ARBA00022747"/>
    </source>
</evidence>
<evidence type="ECO:0000259" key="9">
    <source>
        <dbReference type="Pfam" id="PF07669"/>
    </source>
</evidence>
<keyword evidence="2" id="KW-0489">Methyltransferase</keyword>
<name>A0A0F9P3T7_9ZZZZ</name>
<dbReference type="GO" id="GO:0032259">
    <property type="term" value="P:methylation"/>
    <property type="evidence" value="ECO:0007669"/>
    <property type="project" value="UniProtKB-KW"/>
</dbReference>
<protein>
    <recommendedName>
        <fullName evidence="1">site-specific DNA-methyltransferase (adenine-specific)</fullName>
        <ecNumber evidence="1">2.1.1.72</ecNumber>
    </recommendedName>
</protein>
<keyword evidence="3" id="KW-0808">Transferase</keyword>
<keyword evidence="4" id="KW-0949">S-adenosyl-L-methionine</keyword>
<dbReference type="GO" id="GO:0008170">
    <property type="term" value="F:N-methyltransferase activity"/>
    <property type="evidence" value="ECO:0007669"/>
    <property type="project" value="InterPro"/>
</dbReference>
<evidence type="ECO:0000256" key="1">
    <source>
        <dbReference type="ARBA" id="ARBA00011900"/>
    </source>
</evidence>
<dbReference type="EMBL" id="LAZR01002715">
    <property type="protein sequence ID" value="KKN26485.1"/>
    <property type="molecule type" value="Genomic_DNA"/>
</dbReference>
<dbReference type="InterPro" id="IPR003356">
    <property type="entry name" value="DNA_methylase_A-5"/>
</dbReference>
<dbReference type="PANTHER" id="PTHR33841:SF1">
    <property type="entry name" value="DNA METHYLTRANSFERASE A"/>
    <property type="match status" value="1"/>
</dbReference>
<comment type="catalytic activity">
    <reaction evidence="7">
        <text>a 2'-deoxyadenosine in DNA + S-adenosyl-L-methionine = an N(6)-methyl-2'-deoxyadenosine in DNA + S-adenosyl-L-homocysteine + H(+)</text>
        <dbReference type="Rhea" id="RHEA:15197"/>
        <dbReference type="Rhea" id="RHEA-COMP:12418"/>
        <dbReference type="Rhea" id="RHEA-COMP:12419"/>
        <dbReference type="ChEBI" id="CHEBI:15378"/>
        <dbReference type="ChEBI" id="CHEBI:57856"/>
        <dbReference type="ChEBI" id="CHEBI:59789"/>
        <dbReference type="ChEBI" id="CHEBI:90615"/>
        <dbReference type="ChEBI" id="CHEBI:90616"/>
        <dbReference type="EC" id="2.1.1.72"/>
    </reaction>
</comment>
<dbReference type="SUPFAM" id="SSF53335">
    <property type="entry name" value="S-adenosyl-L-methionine-dependent methyltransferases"/>
    <property type="match status" value="1"/>
</dbReference>
<evidence type="ECO:0000256" key="7">
    <source>
        <dbReference type="ARBA" id="ARBA00047942"/>
    </source>
</evidence>
<dbReference type="EC" id="2.1.1.72" evidence="1"/>
<sequence length="1295" mass="152762">MSYNKKLSLILSDLRALFELDEISVVDFQSFLNKLKTKEVKDYLVGLSKGSKPEQVLRETFFTMNAELAKFLFKNIFPEVSQEGSFIDYLIKEEREEIILEIKPLYTAIFKKEKSGAKLVKIKKNKLNPKAHEAQISKYLHEKRDYVVLTNLEEWYFFSKSALLEKTINPFGHTHLLDLLENFKQVDDFWQLLDNQEDIALKEPLDHNFFKSLKSWVSQLSRIKFNIEESKKTDLIINLINKFIFIHSLDSFFVISKNYIEEEWSNIERKWTAKNKLRFLRRFLEDINEYFYIIYDTELFIIAEEDKTILDFIDKDDQNIELLYQQLRIVLGIDYDTSTLIWIPGIIQYNLRRIDEDILGKSYETFLAEIRKEQGIYYTPNYITNFIVSNTVNTFFTNLISLFETSLRNKEYDKCKKLLNELFSFKVIDPACGSGSFLIKALKNIWQNYTILNELIEEKYRRYSSFGGTIQRVEEIENEFKEILTLKNTLNFNNKKKLISKIIIRHIHGVDLDKNAIEVAKLNIWLEAIKLAPKEFRSDRITKEINHILPDLEMNLCNGDSLVGLPDEEVIQYLLNIHKRNLEELFKLRNNYINEPAKIEYVKQIVNTKNRIREDLNNNFKEYLTKVNIDIQFLNLTLPFHWALDFWYVYFMDATKKFSPEFTGFNSVIGNPPYFTIRGKGTGSLVQTYSYSYLQNVPNWKSHFRSQSDIYYYFIIKSINLLKKGSNFGFIIESYWLENDYADKLKKEIIESCSLKILINFGRVKKIFEDADNDTCILLFEKIIEKENRMKYVYCKKNFSVGTPQLNNRTLIAHIIQNISKEAFSDEYIDIFWVEQNSLKTTKWVLSKLTEMITKIEDYKALLGSLCEIGQGMVPGRKKEFKISSQEDIGAGGGYWTSKDDKFFDVVNIKSNTAYRIESLFLRPLITNSGIRKFFIVPSKDYLIYTVPFQDGREDINNYPGILAYLKDNKSELKSRYDYSENPTEQKYPWYGYQRIQNIELFETSKIKILCPYRAEENRFALDNTGYFGTTDMYAIVPKSNSKIDLYYLIGILNSKLLTFWYKEAGKSKGLILEFFATPLSKMPIVLDGIDQGTVSKLVLKIVELKKINYRFGQIWFEVSQNYRNGTITLEKLLFEDKAKIQNDEFEKLWISKINQIPDISKKFKKFKIVIKGKVGLQIYGIEGFEEIRLLDLETTNQEYRDIIYLEIRQLLQSRKKINNLKDLLSKSEISIIKPNIWEKTHNLIKYARKQFSKEYDNFLPDIIRVDLIVQALEINLDILIFQLYDLTQSEVTII</sequence>
<keyword evidence="6" id="KW-0238">DNA-binding</keyword>
<dbReference type="GO" id="GO:0009307">
    <property type="term" value="P:DNA restriction-modification system"/>
    <property type="evidence" value="ECO:0007669"/>
    <property type="project" value="UniProtKB-KW"/>
</dbReference>
<proteinExistence type="predicted"/>
<feature type="non-terminal residue" evidence="11">
    <location>
        <position position="1295"/>
    </location>
</feature>
<dbReference type="Pfam" id="PF07669">
    <property type="entry name" value="Eco57I"/>
    <property type="match status" value="1"/>
</dbReference>
<evidence type="ECO:0000256" key="6">
    <source>
        <dbReference type="ARBA" id="ARBA00023125"/>
    </source>
</evidence>
<gene>
    <name evidence="11" type="ORF">LCGC14_0874310</name>
</gene>
<dbReference type="GO" id="GO:0003677">
    <property type="term" value="F:DNA binding"/>
    <property type="evidence" value="ECO:0007669"/>
    <property type="project" value="UniProtKB-KW"/>
</dbReference>
<dbReference type="GO" id="GO:0009007">
    <property type="term" value="F:site-specific DNA-methyltransferase (adenine-specific) activity"/>
    <property type="evidence" value="ECO:0007669"/>
    <property type="project" value="UniProtKB-EC"/>
</dbReference>
<feature type="domain" description="TaqI-like C-terminal specificity" evidence="10">
    <location>
        <begin position="994"/>
        <end position="1085"/>
    </location>
</feature>
<dbReference type="InterPro" id="IPR025931">
    <property type="entry name" value="TaqI_C"/>
</dbReference>
<dbReference type="PANTHER" id="PTHR33841">
    <property type="entry name" value="DNA METHYLTRANSFERASE YEEA-RELATED"/>
    <property type="match status" value="1"/>
</dbReference>
<comment type="caution">
    <text evidence="11">The sequence shown here is derived from an EMBL/GenBank/DDBJ whole genome shotgun (WGS) entry which is preliminary data.</text>
</comment>
<dbReference type="Pfam" id="PF02384">
    <property type="entry name" value="N6_Mtase"/>
    <property type="match status" value="1"/>
</dbReference>
<dbReference type="PRINTS" id="PR00507">
    <property type="entry name" value="N12N6MTFRASE"/>
</dbReference>
<feature type="domain" description="Type II methyltransferase M.TaqI-like" evidence="9">
    <location>
        <begin position="506"/>
        <end position="768"/>
    </location>
</feature>
<reference evidence="11" key="1">
    <citation type="journal article" date="2015" name="Nature">
        <title>Complex archaea that bridge the gap between prokaryotes and eukaryotes.</title>
        <authorList>
            <person name="Spang A."/>
            <person name="Saw J.H."/>
            <person name="Jorgensen S.L."/>
            <person name="Zaremba-Niedzwiedzka K."/>
            <person name="Martijn J."/>
            <person name="Lind A.E."/>
            <person name="van Eijk R."/>
            <person name="Schleper C."/>
            <person name="Guy L."/>
            <person name="Ettema T.J."/>
        </authorList>
    </citation>
    <scope>NUCLEOTIDE SEQUENCE</scope>
</reference>
<dbReference type="Gene3D" id="3.40.50.150">
    <property type="entry name" value="Vaccinia Virus protein VP39"/>
    <property type="match status" value="1"/>
</dbReference>
<evidence type="ECO:0000259" key="8">
    <source>
        <dbReference type="Pfam" id="PF02384"/>
    </source>
</evidence>
<keyword evidence="5" id="KW-0680">Restriction system</keyword>
<evidence type="ECO:0000256" key="4">
    <source>
        <dbReference type="ARBA" id="ARBA00022691"/>
    </source>
</evidence>